<accession>A0A833R4P5</accession>
<gene>
    <name evidence="4" type="ORF">FCM35_KLT00872</name>
</gene>
<evidence type="ECO:0000256" key="1">
    <source>
        <dbReference type="ARBA" id="ARBA00022729"/>
    </source>
</evidence>
<dbReference type="GO" id="GO:0031982">
    <property type="term" value="C:vesicle"/>
    <property type="evidence" value="ECO:0007669"/>
    <property type="project" value="TreeGrafter"/>
</dbReference>
<dbReference type="GO" id="GO:0009567">
    <property type="term" value="P:double fertilization forming a zygote and endosperm"/>
    <property type="evidence" value="ECO:0007669"/>
    <property type="project" value="TreeGrafter"/>
</dbReference>
<feature type="chain" id="PRO_5032415495" evidence="2">
    <location>
        <begin position="26"/>
        <end position="126"/>
    </location>
</feature>
<evidence type="ECO:0000313" key="4">
    <source>
        <dbReference type="EMBL" id="KAF3333181.1"/>
    </source>
</evidence>
<feature type="signal peptide" evidence="2">
    <location>
        <begin position="1"/>
        <end position="25"/>
    </location>
</feature>
<dbReference type="GO" id="GO:2000008">
    <property type="term" value="P:regulation of protein localization to cell surface"/>
    <property type="evidence" value="ECO:0007669"/>
    <property type="project" value="TreeGrafter"/>
</dbReference>
<evidence type="ECO:0000313" key="5">
    <source>
        <dbReference type="Proteomes" id="UP000623129"/>
    </source>
</evidence>
<keyword evidence="5" id="KW-1185">Reference proteome</keyword>
<proteinExistence type="predicted"/>
<comment type="caution">
    <text evidence="4">The sequence shown here is derived from an EMBL/GenBank/DDBJ whole genome shotgun (WGS) entry which is preliminary data.</text>
</comment>
<dbReference type="InterPro" id="IPR008502">
    <property type="entry name" value="Prolamin-like"/>
</dbReference>
<feature type="domain" description="Prolamin-like" evidence="3">
    <location>
        <begin position="59"/>
        <end position="106"/>
    </location>
</feature>
<dbReference type="OrthoDB" id="1303282at2759"/>
<reference evidence="4" key="1">
    <citation type="submission" date="2020-01" db="EMBL/GenBank/DDBJ databases">
        <title>Genome sequence of Kobresia littledalei, the first chromosome-level genome in the family Cyperaceae.</title>
        <authorList>
            <person name="Qu G."/>
        </authorList>
    </citation>
    <scope>NUCLEOTIDE SEQUENCE</scope>
    <source>
        <strain evidence="4">C.B.Clarke</strain>
        <tissue evidence="4">Leaf</tissue>
    </source>
</reference>
<keyword evidence="1 2" id="KW-0732">Signal</keyword>
<dbReference type="Proteomes" id="UP000623129">
    <property type="component" value="Unassembled WGS sequence"/>
</dbReference>
<dbReference type="PANTHER" id="PTHR31181">
    <property type="entry name" value="EGG CELL-SECRETED PROTEIN 1.4"/>
    <property type="match status" value="1"/>
</dbReference>
<dbReference type="Pfam" id="PF05617">
    <property type="entry name" value="Prolamin_like"/>
    <property type="match status" value="1"/>
</dbReference>
<dbReference type="EMBL" id="SWLB01000010">
    <property type="protein sequence ID" value="KAF3333181.1"/>
    <property type="molecule type" value="Genomic_DNA"/>
</dbReference>
<dbReference type="AlphaFoldDB" id="A0A833R4P5"/>
<organism evidence="4 5">
    <name type="scientific">Carex littledalei</name>
    <dbReference type="NCBI Taxonomy" id="544730"/>
    <lineage>
        <taxon>Eukaryota</taxon>
        <taxon>Viridiplantae</taxon>
        <taxon>Streptophyta</taxon>
        <taxon>Embryophyta</taxon>
        <taxon>Tracheophyta</taxon>
        <taxon>Spermatophyta</taxon>
        <taxon>Magnoliopsida</taxon>
        <taxon>Liliopsida</taxon>
        <taxon>Poales</taxon>
        <taxon>Cyperaceae</taxon>
        <taxon>Cyperoideae</taxon>
        <taxon>Cariceae</taxon>
        <taxon>Carex</taxon>
        <taxon>Carex subgen. Euthyceras</taxon>
    </lineage>
</organism>
<protein>
    <submittedName>
        <fullName evidence="4">Prolamin-like protein</fullName>
    </submittedName>
</protein>
<dbReference type="GO" id="GO:0005576">
    <property type="term" value="C:extracellular region"/>
    <property type="evidence" value="ECO:0007669"/>
    <property type="project" value="TreeGrafter"/>
</dbReference>
<evidence type="ECO:0000259" key="3">
    <source>
        <dbReference type="Pfam" id="PF05617"/>
    </source>
</evidence>
<dbReference type="PANTHER" id="PTHR31181:SF51">
    <property type="entry name" value="EGG CELL-SECRETED PROTEIN 1.4"/>
    <property type="match status" value="1"/>
</dbReference>
<evidence type="ECO:0000256" key="2">
    <source>
        <dbReference type="SAM" id="SignalP"/>
    </source>
</evidence>
<dbReference type="GO" id="GO:0080155">
    <property type="term" value="P:regulation of double fertilization forming a zygote and endosperm"/>
    <property type="evidence" value="ECO:0007669"/>
    <property type="project" value="TreeGrafter"/>
</dbReference>
<name>A0A833R4P5_9POAL</name>
<sequence length="126" mass="13102">MARSAMAAFILLLVLIAITTTSTSASIASTSAPAPAPAVELQEDPLFLIFPQGGDIAPCLKSIMKVEGCAISLLTSVLNNRLDVSKPCCHAIVSAGDSCLPILNPFFRPHIQSFCGVAPNLAPPLK</sequence>